<dbReference type="GO" id="GO:0005737">
    <property type="term" value="C:cytoplasm"/>
    <property type="evidence" value="ECO:0007669"/>
    <property type="project" value="UniProtKB-SubCell"/>
</dbReference>
<dbReference type="OrthoDB" id="62495at2759"/>
<dbReference type="InterPro" id="IPR046341">
    <property type="entry name" value="SET_dom_sf"/>
</dbReference>
<evidence type="ECO:0000313" key="11">
    <source>
        <dbReference type="EMBL" id="CAF0744189.1"/>
    </source>
</evidence>
<keyword evidence="12" id="KW-1185">Reference proteome</keyword>
<dbReference type="SUPFAM" id="SSF144232">
    <property type="entry name" value="HIT/MYND zinc finger-like"/>
    <property type="match status" value="1"/>
</dbReference>
<dbReference type="GO" id="GO:0032259">
    <property type="term" value="P:methylation"/>
    <property type="evidence" value="ECO:0007669"/>
    <property type="project" value="UniProtKB-KW"/>
</dbReference>
<keyword evidence="9" id="KW-0802">TPR repeat</keyword>
<dbReference type="Proteomes" id="UP000663879">
    <property type="component" value="Unassembled WGS sequence"/>
</dbReference>
<dbReference type="SUPFAM" id="SSF48452">
    <property type="entry name" value="TPR-like"/>
    <property type="match status" value="1"/>
</dbReference>
<evidence type="ECO:0000313" key="12">
    <source>
        <dbReference type="Proteomes" id="UP000663879"/>
    </source>
</evidence>
<evidence type="ECO:0000256" key="3">
    <source>
        <dbReference type="ARBA" id="ARBA00022490"/>
    </source>
</evidence>
<keyword evidence="7" id="KW-0539">Nucleus</keyword>
<evidence type="ECO:0000256" key="7">
    <source>
        <dbReference type="ARBA" id="ARBA00023242"/>
    </source>
</evidence>
<dbReference type="PROSITE" id="PS50005">
    <property type="entry name" value="TPR"/>
    <property type="match status" value="1"/>
</dbReference>
<dbReference type="Gene3D" id="6.10.140.2220">
    <property type="match status" value="1"/>
</dbReference>
<dbReference type="GO" id="GO:0008168">
    <property type="term" value="F:methyltransferase activity"/>
    <property type="evidence" value="ECO:0007669"/>
    <property type="project" value="UniProtKB-KW"/>
</dbReference>
<dbReference type="Gene3D" id="2.170.270.10">
    <property type="entry name" value="SET domain"/>
    <property type="match status" value="1"/>
</dbReference>
<feature type="domain" description="SET" evidence="10">
    <location>
        <begin position="248"/>
        <end position="541"/>
    </location>
</feature>
<name>A0A813NT41_9BILA</name>
<comment type="subcellular location">
    <subcellularLocation>
        <location evidence="2">Cytoplasm</location>
    </subcellularLocation>
    <subcellularLocation>
        <location evidence="1">Nucleus</location>
    </subcellularLocation>
</comment>
<organism evidence="11 12">
    <name type="scientific">Brachionus calyciflorus</name>
    <dbReference type="NCBI Taxonomy" id="104777"/>
    <lineage>
        <taxon>Eukaryota</taxon>
        <taxon>Metazoa</taxon>
        <taxon>Spiralia</taxon>
        <taxon>Gnathifera</taxon>
        <taxon>Rotifera</taxon>
        <taxon>Eurotatoria</taxon>
        <taxon>Monogononta</taxon>
        <taxon>Pseudotrocha</taxon>
        <taxon>Ploima</taxon>
        <taxon>Brachionidae</taxon>
        <taxon>Brachionus</taxon>
    </lineage>
</organism>
<comment type="catalytic activity">
    <reaction evidence="8">
        <text>L-lysyl-[protein] + S-adenosyl-L-methionine = N(6)-methyl-L-lysyl-[protein] + S-adenosyl-L-homocysteine + H(+)</text>
        <dbReference type="Rhea" id="RHEA:51736"/>
        <dbReference type="Rhea" id="RHEA-COMP:9752"/>
        <dbReference type="Rhea" id="RHEA-COMP:13053"/>
        <dbReference type="ChEBI" id="CHEBI:15378"/>
        <dbReference type="ChEBI" id="CHEBI:29969"/>
        <dbReference type="ChEBI" id="CHEBI:57856"/>
        <dbReference type="ChEBI" id="CHEBI:59789"/>
        <dbReference type="ChEBI" id="CHEBI:61929"/>
    </reaction>
</comment>
<accession>A0A813NT41</accession>
<dbReference type="CDD" id="cd10536">
    <property type="entry name" value="SET_SMYD4"/>
    <property type="match status" value="1"/>
</dbReference>
<dbReference type="EMBL" id="CAJNOC010000318">
    <property type="protein sequence ID" value="CAF0744189.1"/>
    <property type="molecule type" value="Genomic_DNA"/>
</dbReference>
<dbReference type="InterPro" id="IPR044421">
    <property type="entry name" value="SMYD4_SET"/>
</dbReference>
<feature type="repeat" description="TPR" evidence="9">
    <location>
        <begin position="75"/>
        <end position="108"/>
    </location>
</feature>
<evidence type="ECO:0000256" key="2">
    <source>
        <dbReference type="ARBA" id="ARBA00004496"/>
    </source>
</evidence>
<dbReference type="PANTHER" id="PTHR46165:SF2">
    <property type="entry name" value="SET AND MYND DOMAIN-CONTAINING PROTEIN 4"/>
    <property type="match status" value="1"/>
</dbReference>
<evidence type="ECO:0000256" key="4">
    <source>
        <dbReference type="ARBA" id="ARBA00022603"/>
    </source>
</evidence>
<protein>
    <recommendedName>
        <fullName evidence="10">SET domain-containing protein</fullName>
    </recommendedName>
</protein>
<proteinExistence type="predicted"/>
<reference evidence="11" key="1">
    <citation type="submission" date="2021-02" db="EMBL/GenBank/DDBJ databases">
        <authorList>
            <person name="Nowell W R."/>
        </authorList>
    </citation>
    <scope>NUCLEOTIDE SEQUENCE</scope>
    <source>
        <strain evidence="11">Ploen Becks lab</strain>
    </source>
</reference>
<keyword evidence="3" id="KW-0963">Cytoplasm</keyword>
<sequence>MEKIEIPEWQTFLECKLEILYKSPNLLEAFKNLKTNYERVEFVENNLFFSKLVERHLNQLNMDTIIDERKSLDLSETYRKKGNEYYSKKDNQNAFKFYTLSLTYAPQDLGLNKSLYLAYSNRSAVFHDLAMYQNCLNDLNTVKTILNQIQTDKINQKELLDLSNLILKLLNREINCVIKLNQVDNLIKISESDFFKFLKSEIFNTINDTDSKLSNILKITDEIVKNLKQNLNDPICLEENNFQNFISDSVGIEFTDRKGRHCLAKRKIKTGEVLFQEKAYCSILLPDASAKFCDICLKSLYDYQNDSFLYLNIQPCSECTSILYCSENCKSQSQDSQEENDKFHRYECKILKKLLHNLGIGHLAYRILNSTSQKLIDKFSKIQKLGDYESNLMNLNYRIDNYEDNYKQVFYLLTHESSTHVDDLFKYALTSLLLGKHYCMVRNDTSNEYLKLISSLILRHLLQSICNAHAITELKDDSKESKQSFNRNQLRYATAIYPRVSLLNHSCNSNVISTFKENSSVIVVKASRDIENKNEIYNSYGPHYIKMTYSERKESLMEQYHFICDCLECLDQASIFFKSTKTGLRCLECKTDQIWSNNEGKKAELIQIKCKKCKKDLDFGTYVYKFNDLDSFLSEFDAEILDEQSNKSMIVKLEHMIMDYGKYLMINKNLEVDPKLEINGNMRILYLDFSKLIDLLARLYCNAKNMTSCCSLLEKNIKLLDFIYETKANAVNVEIGHELFKLAELQCTIYNFNKAIKNIDRAISIGECVYSKQSAVLKEYYELRKNIQTLLNMD</sequence>
<comment type="caution">
    <text evidence="11">The sequence shown here is derived from an EMBL/GenBank/DDBJ whole genome shotgun (WGS) entry which is preliminary data.</text>
</comment>
<keyword evidence="4" id="KW-0489">Methyltransferase</keyword>
<dbReference type="PANTHER" id="PTHR46165">
    <property type="entry name" value="SET AND MYND DOMAIN-CONTAINING PROTEIN 4"/>
    <property type="match status" value="1"/>
</dbReference>
<dbReference type="Gene3D" id="1.10.220.160">
    <property type="match status" value="1"/>
</dbReference>
<gene>
    <name evidence="11" type="ORF">OXX778_LOCUS3558</name>
</gene>
<evidence type="ECO:0000256" key="5">
    <source>
        <dbReference type="ARBA" id="ARBA00022679"/>
    </source>
</evidence>
<evidence type="ECO:0000256" key="9">
    <source>
        <dbReference type="PROSITE-ProRule" id="PRU00339"/>
    </source>
</evidence>
<dbReference type="Gene3D" id="1.25.40.10">
    <property type="entry name" value="Tetratricopeptide repeat domain"/>
    <property type="match status" value="1"/>
</dbReference>
<dbReference type="AlphaFoldDB" id="A0A813NT41"/>
<evidence type="ECO:0000256" key="8">
    <source>
        <dbReference type="ARBA" id="ARBA00048985"/>
    </source>
</evidence>
<keyword evidence="5" id="KW-0808">Transferase</keyword>
<dbReference type="SUPFAM" id="SSF82199">
    <property type="entry name" value="SET domain"/>
    <property type="match status" value="1"/>
</dbReference>
<evidence type="ECO:0000256" key="1">
    <source>
        <dbReference type="ARBA" id="ARBA00004123"/>
    </source>
</evidence>
<dbReference type="InterPro" id="IPR011990">
    <property type="entry name" value="TPR-like_helical_dom_sf"/>
</dbReference>
<dbReference type="InterPro" id="IPR001214">
    <property type="entry name" value="SET_dom"/>
</dbReference>
<dbReference type="GO" id="GO:0005634">
    <property type="term" value="C:nucleus"/>
    <property type="evidence" value="ECO:0007669"/>
    <property type="project" value="UniProtKB-SubCell"/>
</dbReference>
<evidence type="ECO:0000259" key="10">
    <source>
        <dbReference type="PROSITE" id="PS50280"/>
    </source>
</evidence>
<dbReference type="InterPro" id="IPR019734">
    <property type="entry name" value="TPR_rpt"/>
</dbReference>
<dbReference type="PROSITE" id="PS50280">
    <property type="entry name" value="SET"/>
    <property type="match status" value="1"/>
</dbReference>
<dbReference type="GO" id="GO:0042826">
    <property type="term" value="F:histone deacetylase binding"/>
    <property type="evidence" value="ECO:0007669"/>
    <property type="project" value="TreeGrafter"/>
</dbReference>
<evidence type="ECO:0000256" key="6">
    <source>
        <dbReference type="ARBA" id="ARBA00022691"/>
    </source>
</evidence>
<dbReference type="Pfam" id="PF00856">
    <property type="entry name" value="SET"/>
    <property type="match status" value="1"/>
</dbReference>
<dbReference type="InterPro" id="IPR052097">
    <property type="entry name" value="SET-MYND_domain_protein"/>
</dbReference>
<keyword evidence="6" id="KW-0949">S-adenosyl-L-methionine</keyword>